<sequence length="198" mass="22427">MNKEQLMKLNLQLFAENPPAEENEDTTNEETPPADEPEKKYSDADVDEIVKKKLAKAKREKDEAIKEAEKLAKMNADEKKEYEFKKLQDELAELKKKDAFYGLSKEATKMLSEHNITANDDLLAFVVKEDAEATKQAVDSFVTMFNEKVQEGVKNALAGKTPKVNTNAGPAITKQKILEEKDAAKRIKMIQENPHLFN</sequence>
<dbReference type="AlphaFoldDB" id="A0A9D2HXH6"/>
<protein>
    <submittedName>
        <fullName evidence="3">DUF4355 domain-containing protein</fullName>
    </submittedName>
</protein>
<reference evidence="3" key="2">
    <citation type="submission" date="2021-04" db="EMBL/GenBank/DDBJ databases">
        <authorList>
            <person name="Gilroy R."/>
        </authorList>
    </citation>
    <scope>NUCLEOTIDE SEQUENCE</scope>
    <source>
        <strain evidence="3">CHK171-505</strain>
    </source>
</reference>
<keyword evidence="1" id="KW-0175">Coiled coil</keyword>
<feature type="compositionally biased region" description="Acidic residues" evidence="2">
    <location>
        <begin position="19"/>
        <end position="35"/>
    </location>
</feature>
<dbReference type="EMBL" id="DWYW01000004">
    <property type="protein sequence ID" value="HJA89195.1"/>
    <property type="molecule type" value="Genomic_DNA"/>
</dbReference>
<evidence type="ECO:0000313" key="4">
    <source>
        <dbReference type="Proteomes" id="UP000886856"/>
    </source>
</evidence>
<proteinExistence type="predicted"/>
<reference evidence="3" key="1">
    <citation type="journal article" date="2021" name="PeerJ">
        <title>Extensive microbial diversity within the chicken gut microbiome revealed by metagenomics and culture.</title>
        <authorList>
            <person name="Gilroy R."/>
            <person name="Ravi A."/>
            <person name="Getino M."/>
            <person name="Pursley I."/>
            <person name="Horton D.L."/>
            <person name="Alikhan N.F."/>
            <person name="Baker D."/>
            <person name="Gharbi K."/>
            <person name="Hall N."/>
            <person name="Watson M."/>
            <person name="Adriaenssens E.M."/>
            <person name="Foster-Nyarko E."/>
            <person name="Jarju S."/>
            <person name="Secka A."/>
            <person name="Antonio M."/>
            <person name="Oren A."/>
            <person name="Chaudhuri R.R."/>
            <person name="La Ragione R."/>
            <person name="Hildebrand F."/>
            <person name="Pallen M.J."/>
        </authorList>
    </citation>
    <scope>NUCLEOTIDE SEQUENCE</scope>
    <source>
        <strain evidence="3">CHK171-505</strain>
    </source>
</reference>
<dbReference type="Pfam" id="PF14265">
    <property type="entry name" value="DUF4355"/>
    <property type="match status" value="1"/>
</dbReference>
<feature type="compositionally biased region" description="Basic and acidic residues" evidence="2">
    <location>
        <begin position="36"/>
        <end position="45"/>
    </location>
</feature>
<feature type="coiled-coil region" evidence="1">
    <location>
        <begin position="47"/>
        <end position="97"/>
    </location>
</feature>
<dbReference type="InterPro" id="IPR025580">
    <property type="entry name" value="Gp46"/>
</dbReference>
<feature type="region of interest" description="Disordered" evidence="2">
    <location>
        <begin position="1"/>
        <end position="45"/>
    </location>
</feature>
<name>A0A9D2HXH6_9LACT</name>
<gene>
    <name evidence="3" type="ORF">H9948_00195</name>
</gene>
<organism evidence="3 4">
    <name type="scientific">Candidatus Jeotgalibaca merdavium</name>
    <dbReference type="NCBI Taxonomy" id="2838627"/>
    <lineage>
        <taxon>Bacteria</taxon>
        <taxon>Bacillati</taxon>
        <taxon>Bacillota</taxon>
        <taxon>Bacilli</taxon>
        <taxon>Lactobacillales</taxon>
        <taxon>Carnobacteriaceae</taxon>
        <taxon>Jeotgalibaca</taxon>
    </lineage>
</organism>
<dbReference type="Proteomes" id="UP000886856">
    <property type="component" value="Unassembled WGS sequence"/>
</dbReference>
<comment type="caution">
    <text evidence="3">The sequence shown here is derived from an EMBL/GenBank/DDBJ whole genome shotgun (WGS) entry which is preliminary data.</text>
</comment>
<evidence type="ECO:0000256" key="1">
    <source>
        <dbReference type="SAM" id="Coils"/>
    </source>
</evidence>
<accession>A0A9D2HXH6</accession>
<evidence type="ECO:0000256" key="2">
    <source>
        <dbReference type="SAM" id="MobiDB-lite"/>
    </source>
</evidence>
<evidence type="ECO:0000313" key="3">
    <source>
        <dbReference type="EMBL" id="HJA89195.1"/>
    </source>
</evidence>